<evidence type="ECO:0000313" key="2">
    <source>
        <dbReference type="EMBL" id="ACO15625.1"/>
    </source>
</evidence>
<dbReference type="Pfam" id="PF04177">
    <property type="entry name" value="TAP42"/>
    <property type="match status" value="1"/>
</dbReference>
<dbReference type="InterPro" id="IPR038511">
    <property type="entry name" value="TAP42/TAP46-like_sf"/>
</dbReference>
<dbReference type="PANTHER" id="PTHR10933:SF9">
    <property type="entry name" value="IMMUNOGLOBULIN-BINDING PROTEIN 1"/>
    <property type="match status" value="1"/>
</dbReference>
<dbReference type="InterPro" id="IPR007304">
    <property type="entry name" value="TAP46-like"/>
</dbReference>
<evidence type="ECO:0000256" key="1">
    <source>
        <dbReference type="SAM" id="MobiDB-lite"/>
    </source>
</evidence>
<feature type="compositionally biased region" description="Basic and acidic residues" evidence="1">
    <location>
        <begin position="125"/>
        <end position="134"/>
    </location>
</feature>
<reference evidence="2" key="1">
    <citation type="submission" date="2009-03" db="EMBL/GenBank/DDBJ databases">
        <title>Caligus clemensi ESTs and full-length cDNAs.</title>
        <authorList>
            <person name="Yasuike M."/>
            <person name="von Schalburg K."/>
            <person name="Cooper G."/>
            <person name="Leong J."/>
            <person name="Jones S.R.M."/>
            <person name="Koop B.F."/>
        </authorList>
    </citation>
    <scope>NUCLEOTIDE SEQUENCE</scope>
    <source>
        <tissue evidence="2">Whole</tissue>
    </source>
</reference>
<dbReference type="AlphaFoldDB" id="C1C2X2"/>
<dbReference type="GO" id="GO:0035303">
    <property type="term" value="P:regulation of dephosphorylation"/>
    <property type="evidence" value="ECO:0007669"/>
    <property type="project" value="TreeGrafter"/>
</dbReference>
<dbReference type="GO" id="GO:0005829">
    <property type="term" value="C:cytosol"/>
    <property type="evidence" value="ECO:0007669"/>
    <property type="project" value="TreeGrafter"/>
</dbReference>
<name>C1C2X2_CALCM</name>
<dbReference type="EMBL" id="BT081201">
    <property type="protein sequence ID" value="ACO15625.1"/>
    <property type="molecule type" value="mRNA"/>
</dbReference>
<dbReference type="Gene3D" id="1.25.40.540">
    <property type="entry name" value="TAP42-like family"/>
    <property type="match status" value="1"/>
</dbReference>
<gene>
    <name evidence="2" type="primary">IGBP1</name>
</gene>
<protein>
    <submittedName>
        <fullName evidence="2">Immunoglobulin-binding protein 1</fullName>
    </submittedName>
</protein>
<sequence>MSPKNEESLKALMMTGLRIQWEVEHSTKSSSELQERIKQGILILEDATRLVSILDIFSDNEFKDEILTESLPFLLLPALLGNLNGRLSSPGNRLEVLKNSQIYYRDFLTRCHDFEIIDFKAPSTKNEDSAEEASRTTSSPTNLSAMNAERAEKIRKYKLKKSLEEDTSTLHSLVFSNGVKDEEILRGYYINLITRFSLLALEELASIESEVEIHMHMEKMRSAPQKKEEAVVVPKPKFQPIIITRDEAQKRVFGLGYSSIPLYSVEEFYEQRVRDGWFPSPEEVRNQQASLMDRAMNPQEALLEEEDEERQKEEKIERDDPDTLMSMRAMDEYKDEHKRGEGNRHNMG</sequence>
<dbReference type="GO" id="GO:0051721">
    <property type="term" value="F:protein phosphatase 2A binding"/>
    <property type="evidence" value="ECO:0007669"/>
    <property type="project" value="TreeGrafter"/>
</dbReference>
<accession>C1C2X2</accession>
<feature type="region of interest" description="Disordered" evidence="1">
    <location>
        <begin position="297"/>
        <end position="348"/>
    </location>
</feature>
<feature type="compositionally biased region" description="Polar residues" evidence="1">
    <location>
        <begin position="135"/>
        <end position="145"/>
    </location>
</feature>
<feature type="compositionally biased region" description="Basic and acidic residues" evidence="1">
    <location>
        <begin position="329"/>
        <end position="348"/>
    </location>
</feature>
<dbReference type="PANTHER" id="PTHR10933">
    <property type="entry name" value="IMMUNOGLOBULIN-BINDING PROTEIN 1"/>
    <property type="match status" value="1"/>
</dbReference>
<proteinExistence type="evidence at transcript level"/>
<organism evidence="2">
    <name type="scientific">Caligus clemensi</name>
    <name type="common">Sea louse</name>
    <dbReference type="NCBI Taxonomy" id="344056"/>
    <lineage>
        <taxon>Eukaryota</taxon>
        <taxon>Metazoa</taxon>
        <taxon>Ecdysozoa</taxon>
        <taxon>Arthropoda</taxon>
        <taxon>Crustacea</taxon>
        <taxon>Multicrustacea</taxon>
        <taxon>Hexanauplia</taxon>
        <taxon>Copepoda</taxon>
        <taxon>Siphonostomatoida</taxon>
        <taxon>Caligidae</taxon>
        <taxon>Caligus</taxon>
    </lineage>
</organism>
<feature type="compositionally biased region" description="Basic and acidic residues" evidence="1">
    <location>
        <begin position="309"/>
        <end position="318"/>
    </location>
</feature>
<feature type="region of interest" description="Disordered" evidence="1">
    <location>
        <begin position="125"/>
        <end position="145"/>
    </location>
</feature>
<dbReference type="GO" id="GO:0009966">
    <property type="term" value="P:regulation of signal transduction"/>
    <property type="evidence" value="ECO:0007669"/>
    <property type="project" value="InterPro"/>
</dbReference>